<dbReference type="Pfam" id="PF17939">
    <property type="entry name" value="TetR_C_30"/>
    <property type="match status" value="1"/>
</dbReference>
<dbReference type="Pfam" id="PF00440">
    <property type="entry name" value="TetR_N"/>
    <property type="match status" value="1"/>
</dbReference>
<organism evidence="5 6">
    <name type="scientific">Marinobacter iranensis</name>
    <dbReference type="NCBI Taxonomy" id="2962607"/>
    <lineage>
        <taxon>Bacteria</taxon>
        <taxon>Pseudomonadati</taxon>
        <taxon>Pseudomonadota</taxon>
        <taxon>Gammaproteobacteria</taxon>
        <taxon>Pseudomonadales</taxon>
        <taxon>Marinobacteraceae</taxon>
        <taxon>Marinobacter</taxon>
    </lineage>
</organism>
<evidence type="ECO:0000256" key="3">
    <source>
        <dbReference type="SAM" id="MobiDB-lite"/>
    </source>
</evidence>
<dbReference type="PROSITE" id="PS50977">
    <property type="entry name" value="HTH_TETR_2"/>
    <property type="match status" value="1"/>
</dbReference>
<dbReference type="Gene3D" id="1.10.357.10">
    <property type="entry name" value="Tetracycline Repressor, domain 2"/>
    <property type="match status" value="1"/>
</dbReference>
<evidence type="ECO:0000313" key="5">
    <source>
        <dbReference type="EMBL" id="MDF0750109.1"/>
    </source>
</evidence>
<dbReference type="InterPro" id="IPR041586">
    <property type="entry name" value="PsrA_TetR_C"/>
</dbReference>
<comment type="caution">
    <text evidence="5">The sequence shown here is derived from an EMBL/GenBank/DDBJ whole genome shotgun (WGS) entry which is preliminary data.</text>
</comment>
<keyword evidence="1 2" id="KW-0238">DNA-binding</keyword>
<dbReference type="SUPFAM" id="SSF48498">
    <property type="entry name" value="Tetracyclin repressor-like, C-terminal domain"/>
    <property type="match status" value="1"/>
</dbReference>
<protein>
    <submittedName>
        <fullName evidence="5">TetR family transcriptional regulator</fullName>
    </submittedName>
</protein>
<proteinExistence type="predicted"/>
<feature type="region of interest" description="Disordered" evidence="3">
    <location>
        <begin position="1"/>
        <end position="24"/>
    </location>
</feature>
<feature type="DNA-binding region" description="H-T-H motif" evidence="2">
    <location>
        <begin position="50"/>
        <end position="69"/>
    </location>
</feature>
<dbReference type="PANTHER" id="PTHR30055">
    <property type="entry name" value="HTH-TYPE TRANSCRIPTIONAL REGULATOR RUTR"/>
    <property type="match status" value="1"/>
</dbReference>
<dbReference type="InterPro" id="IPR050109">
    <property type="entry name" value="HTH-type_TetR-like_transc_reg"/>
</dbReference>
<reference evidence="5" key="1">
    <citation type="submission" date="2022-07" db="EMBL/GenBank/DDBJ databases">
        <title>Marinobacter iranensis a new bacterium isolate from a hipersaline lake in Iran.</title>
        <authorList>
            <person name="Mohammad A.M.A."/>
            <person name="Cristina S.-P."/>
            <person name="Antonio V."/>
        </authorList>
    </citation>
    <scope>NUCLEOTIDE SEQUENCE</scope>
    <source>
        <strain evidence="5">71-i</strain>
    </source>
</reference>
<evidence type="ECO:0000256" key="1">
    <source>
        <dbReference type="ARBA" id="ARBA00023125"/>
    </source>
</evidence>
<dbReference type="InterPro" id="IPR009057">
    <property type="entry name" value="Homeodomain-like_sf"/>
</dbReference>
<dbReference type="InterPro" id="IPR036271">
    <property type="entry name" value="Tet_transcr_reg_TetR-rel_C_sf"/>
</dbReference>
<sequence length="241" mass="27486">MLEPELDGDIPLNTTEDDSVRRQDRSEVTKQRILDASERLFATRSFASVSLREIAKAAEVGVATVNYHLGSKDDLLKAVFLRRAIELNRERVALLSEAETLAEGQAVPLRGILRALLLPGIRWSFDPGGRGLFIQFMIRCQLDPSSPLYELFYRDVRHLQRFVPHFKQTLPELTEADIHWRMHFTLGAMHYTITDLSRLDQVSSGLCNTSDMEETVSRIVNFCEGAFRFAPFNPPLPQERL</sequence>
<feature type="domain" description="HTH tetR-type" evidence="4">
    <location>
        <begin position="27"/>
        <end position="87"/>
    </location>
</feature>
<dbReference type="InterPro" id="IPR001647">
    <property type="entry name" value="HTH_TetR"/>
</dbReference>
<name>A0ABT5Y966_9GAMM</name>
<dbReference type="PRINTS" id="PR00455">
    <property type="entry name" value="HTHTETR"/>
</dbReference>
<keyword evidence="6" id="KW-1185">Reference proteome</keyword>
<evidence type="ECO:0000256" key="2">
    <source>
        <dbReference type="PROSITE-ProRule" id="PRU00335"/>
    </source>
</evidence>
<evidence type="ECO:0000313" key="6">
    <source>
        <dbReference type="Proteomes" id="UP001143391"/>
    </source>
</evidence>
<dbReference type="SUPFAM" id="SSF46689">
    <property type="entry name" value="Homeodomain-like"/>
    <property type="match status" value="1"/>
</dbReference>
<dbReference type="RefSeq" id="WP_275705630.1">
    <property type="nucleotide sequence ID" value="NZ_JANCMW010000003.1"/>
</dbReference>
<accession>A0ABT5Y966</accession>
<dbReference type="Proteomes" id="UP001143391">
    <property type="component" value="Unassembled WGS sequence"/>
</dbReference>
<dbReference type="PANTHER" id="PTHR30055:SF235">
    <property type="entry name" value="TRANSCRIPTIONAL REGULATORY PROTEIN"/>
    <property type="match status" value="1"/>
</dbReference>
<gene>
    <name evidence="5" type="ORF">NLU14_07675</name>
</gene>
<evidence type="ECO:0000259" key="4">
    <source>
        <dbReference type="PROSITE" id="PS50977"/>
    </source>
</evidence>
<dbReference type="EMBL" id="JANCMW010000003">
    <property type="protein sequence ID" value="MDF0750109.1"/>
    <property type="molecule type" value="Genomic_DNA"/>
</dbReference>